<dbReference type="GO" id="GO:0031966">
    <property type="term" value="C:mitochondrial membrane"/>
    <property type="evidence" value="ECO:0007669"/>
    <property type="project" value="UniProtKB-SubCell"/>
</dbReference>
<dbReference type="GO" id="GO:0015986">
    <property type="term" value="P:proton motive force-driven ATP synthesis"/>
    <property type="evidence" value="ECO:0007669"/>
    <property type="project" value="InterPro"/>
</dbReference>
<geneLocation type="mitochondrion" evidence="14"/>
<evidence type="ECO:0000256" key="2">
    <source>
        <dbReference type="ARBA" id="ARBA00008892"/>
    </source>
</evidence>
<evidence type="ECO:0000256" key="6">
    <source>
        <dbReference type="ARBA" id="ARBA00022692"/>
    </source>
</evidence>
<reference evidence="14" key="1">
    <citation type="submission" date="2016-04" db="EMBL/GenBank/DDBJ databases">
        <title>Mitochondria of beetle species.</title>
        <authorList>
            <person name="Hunter A."/>
            <person name="Moriniere J."/>
            <person name="Tang P."/>
            <person name="Linard B."/>
            <person name="Crampton-Platt A."/>
            <person name="Vogler A.P."/>
        </authorList>
    </citation>
    <scope>NUCLEOTIDE SEQUENCE</scope>
</reference>
<comment type="subunit">
    <text evidence="3">F-type ATPases have 2 components, CF(1) - the catalytic core - and CF(0) - the membrane proton channel.</text>
</comment>
<keyword evidence="11 13" id="KW-0472">Membrane</keyword>
<evidence type="ECO:0000256" key="13">
    <source>
        <dbReference type="SAM" id="Phobius"/>
    </source>
</evidence>
<organism evidence="14">
    <name type="scientific">Trichodes leucopsideus</name>
    <dbReference type="NCBI Taxonomy" id="1445688"/>
    <lineage>
        <taxon>Eukaryota</taxon>
        <taxon>Metazoa</taxon>
        <taxon>Ecdysozoa</taxon>
        <taxon>Arthropoda</taxon>
        <taxon>Hexapoda</taxon>
        <taxon>Insecta</taxon>
        <taxon>Pterygota</taxon>
        <taxon>Neoptera</taxon>
        <taxon>Endopterygota</taxon>
        <taxon>Coleoptera</taxon>
        <taxon>Polyphaga</taxon>
        <taxon>Cucujiformia</taxon>
        <taxon>Cleridae</taxon>
        <taxon>Clerinae</taxon>
        <taxon>Trichodes</taxon>
    </lineage>
</organism>
<evidence type="ECO:0000256" key="8">
    <source>
        <dbReference type="ARBA" id="ARBA00022989"/>
    </source>
</evidence>
<evidence type="ECO:0000256" key="10">
    <source>
        <dbReference type="ARBA" id="ARBA00023128"/>
    </source>
</evidence>
<evidence type="ECO:0000256" key="11">
    <source>
        <dbReference type="ARBA" id="ARBA00023136"/>
    </source>
</evidence>
<evidence type="ECO:0000256" key="7">
    <source>
        <dbReference type="ARBA" id="ARBA00022781"/>
    </source>
</evidence>
<evidence type="ECO:0000313" key="14">
    <source>
        <dbReference type="EMBL" id="ARH55226.1"/>
    </source>
</evidence>
<keyword evidence="8 13" id="KW-1133">Transmembrane helix</keyword>
<keyword evidence="7 12" id="KW-0375">Hydrogen ion transport</keyword>
<evidence type="ECO:0000256" key="12">
    <source>
        <dbReference type="RuleBase" id="RU003661"/>
    </source>
</evidence>
<dbReference type="InterPro" id="IPR001421">
    <property type="entry name" value="ATP8_metazoa"/>
</dbReference>
<accession>A0A343C5C0</accession>
<name>A0A343C5C0_9CUCU</name>
<comment type="subcellular location">
    <subcellularLocation>
        <location evidence="1 12">Mitochondrion membrane</location>
        <topology evidence="1 12">Single-pass membrane protein</topology>
    </subcellularLocation>
</comment>
<keyword evidence="6 12" id="KW-0812">Transmembrane</keyword>
<keyword evidence="4 12" id="KW-0813">Transport</keyword>
<evidence type="ECO:0000256" key="1">
    <source>
        <dbReference type="ARBA" id="ARBA00004304"/>
    </source>
</evidence>
<dbReference type="EMBL" id="KX087358">
    <property type="protein sequence ID" value="ARH55226.1"/>
    <property type="molecule type" value="Genomic_DNA"/>
</dbReference>
<protein>
    <recommendedName>
        <fullName evidence="12">ATP synthase complex subunit 8</fullName>
    </recommendedName>
</protein>
<feature type="transmembrane region" description="Helical" evidence="13">
    <location>
        <begin position="12"/>
        <end position="31"/>
    </location>
</feature>
<evidence type="ECO:0000256" key="4">
    <source>
        <dbReference type="ARBA" id="ARBA00022448"/>
    </source>
</evidence>
<evidence type="ECO:0000256" key="9">
    <source>
        <dbReference type="ARBA" id="ARBA00023065"/>
    </source>
</evidence>
<evidence type="ECO:0000256" key="5">
    <source>
        <dbReference type="ARBA" id="ARBA00022547"/>
    </source>
</evidence>
<gene>
    <name evidence="14" type="primary">atp8</name>
</gene>
<comment type="similarity">
    <text evidence="2 12">Belongs to the ATPase protein 8 family.</text>
</comment>
<keyword evidence="5 12" id="KW-0138">CF(0)</keyword>
<proteinExistence type="inferred from homology"/>
<dbReference type="AlphaFoldDB" id="A0A343C5C0"/>
<sequence>MPQMSPLNWVSLFLSFSIIFLLINSYNYYFINYNFDKKISKSSSMLKINWKW</sequence>
<keyword evidence="10 12" id="KW-0496">Mitochondrion</keyword>
<keyword evidence="9 12" id="KW-0406">Ion transport</keyword>
<dbReference type="Pfam" id="PF00895">
    <property type="entry name" value="ATP-synt_8"/>
    <property type="match status" value="1"/>
</dbReference>
<dbReference type="GO" id="GO:0015078">
    <property type="term" value="F:proton transmembrane transporter activity"/>
    <property type="evidence" value="ECO:0007669"/>
    <property type="project" value="InterPro"/>
</dbReference>
<evidence type="ECO:0000256" key="3">
    <source>
        <dbReference type="ARBA" id="ARBA00011291"/>
    </source>
</evidence>
<dbReference type="GO" id="GO:0045259">
    <property type="term" value="C:proton-transporting ATP synthase complex"/>
    <property type="evidence" value="ECO:0007669"/>
    <property type="project" value="UniProtKB-KW"/>
</dbReference>